<gene>
    <name evidence="5" type="ORF">SAMN02745191_0560</name>
</gene>
<feature type="compositionally biased region" description="Gly residues" evidence="2">
    <location>
        <begin position="643"/>
        <end position="653"/>
    </location>
</feature>
<keyword evidence="6" id="KW-1185">Reference proteome</keyword>
<dbReference type="Gene3D" id="3.10.20.320">
    <property type="entry name" value="Putative peptidoglycan bound protein (lpxtg motif)"/>
    <property type="match status" value="1"/>
</dbReference>
<dbReference type="Gene3D" id="2.130.10.30">
    <property type="entry name" value="Regulator of chromosome condensation 1/beta-lactamase-inhibitor protein II"/>
    <property type="match status" value="1"/>
</dbReference>
<accession>A0A1T4KJ50</accession>
<reference evidence="6" key="1">
    <citation type="submission" date="2017-02" db="EMBL/GenBank/DDBJ databases">
        <authorList>
            <person name="Varghese N."/>
            <person name="Submissions S."/>
        </authorList>
    </citation>
    <scope>NUCLEOTIDE SEQUENCE [LARGE SCALE GENOMIC DNA]</scope>
    <source>
        <strain evidence="6">ATCC 25662</strain>
    </source>
</reference>
<dbReference type="InterPro" id="IPR009091">
    <property type="entry name" value="RCC1/BLIP-II"/>
</dbReference>
<dbReference type="EMBL" id="FUWY01000001">
    <property type="protein sequence ID" value="SJZ42421.1"/>
    <property type="molecule type" value="Genomic_DNA"/>
</dbReference>
<feature type="compositionally biased region" description="Pro residues" evidence="2">
    <location>
        <begin position="621"/>
        <end position="641"/>
    </location>
</feature>
<keyword evidence="3" id="KW-1133">Transmembrane helix</keyword>
<keyword evidence="1" id="KW-0677">Repeat</keyword>
<evidence type="ECO:0000256" key="3">
    <source>
        <dbReference type="SAM" id="Phobius"/>
    </source>
</evidence>
<dbReference type="SUPFAM" id="SSF47413">
    <property type="entry name" value="lambda repressor-like DNA-binding domains"/>
    <property type="match status" value="1"/>
</dbReference>
<dbReference type="Pfam" id="PF13540">
    <property type="entry name" value="RCC1_2"/>
    <property type="match status" value="1"/>
</dbReference>
<dbReference type="PROSITE" id="PS50943">
    <property type="entry name" value="HTH_CROC1"/>
    <property type="match status" value="1"/>
</dbReference>
<dbReference type="OrthoDB" id="7859381at2"/>
<dbReference type="RefSeq" id="WP_078710991.1">
    <property type="nucleotide sequence ID" value="NZ_FUWY01000001.1"/>
</dbReference>
<name>A0A1T4KJ50_9FIRM</name>
<dbReference type="Gene3D" id="2.60.40.10">
    <property type="entry name" value="Immunoglobulins"/>
    <property type="match status" value="1"/>
</dbReference>
<evidence type="ECO:0000313" key="5">
    <source>
        <dbReference type="EMBL" id="SJZ42421.1"/>
    </source>
</evidence>
<dbReference type="Pfam" id="PF06458">
    <property type="entry name" value="MucBP"/>
    <property type="match status" value="1"/>
</dbReference>
<dbReference type="InterPro" id="IPR009459">
    <property type="entry name" value="MucBP_dom"/>
</dbReference>
<dbReference type="AlphaFoldDB" id="A0A1T4KJ50"/>
<evidence type="ECO:0000313" key="6">
    <source>
        <dbReference type="Proteomes" id="UP000243297"/>
    </source>
</evidence>
<dbReference type="SMART" id="SM00530">
    <property type="entry name" value="HTH_XRE"/>
    <property type="match status" value="1"/>
</dbReference>
<dbReference type="Proteomes" id="UP000243297">
    <property type="component" value="Unassembled WGS sequence"/>
</dbReference>
<dbReference type="InterPro" id="IPR010982">
    <property type="entry name" value="Lambda_DNA-bd_dom_sf"/>
</dbReference>
<feature type="region of interest" description="Disordered" evidence="2">
    <location>
        <begin position="611"/>
        <end position="653"/>
    </location>
</feature>
<dbReference type="Gene3D" id="1.10.260.40">
    <property type="entry name" value="lambda repressor-like DNA-binding domains"/>
    <property type="match status" value="1"/>
</dbReference>
<evidence type="ECO:0000256" key="1">
    <source>
        <dbReference type="ARBA" id="ARBA00022737"/>
    </source>
</evidence>
<keyword evidence="3" id="KW-0472">Membrane</keyword>
<dbReference type="GO" id="GO:0003677">
    <property type="term" value="F:DNA binding"/>
    <property type="evidence" value="ECO:0007669"/>
    <property type="project" value="InterPro"/>
</dbReference>
<keyword evidence="3" id="KW-0812">Transmembrane</keyword>
<dbReference type="InterPro" id="IPR013783">
    <property type="entry name" value="Ig-like_fold"/>
</dbReference>
<sequence length="653" mass="70453">MVNKLPEKLLLLRKHFGFSQQEIADKMGVNVVEYMGWENGRSICNLAQFKRLSSIFQISLDDMLKNSADIPLPNLSLEDSIQIPFMKDSEAKDIEIPSMVNPQKPKVNMEATAQIKRVSEVEKKPQEQPKPQNTIHRVDINQKPTKKSKSNKKLFAIIGGVIGAIVLVAGIFWLLNMNKGNGGLSLKLSQANRLSTTEKFTVYIRDDQKVAIYGQGITMTDFTDLVKISAYKDSVVGLKSDGTLVAAGSNTNGQLDIKKIEKAVDVSLGAKHTAVALEDGKVTCVGDNSQGACNVDAWENIVDVEAGNGFTIGIDSTGNVKVAGSVTNSSSMESIKSVKSVSIGTNEVAFLNTSQTVTTVSYTGATATNVSTLKNITQVAVGNGFVAGLGSDGKVQIVTTNEDLKKSVEAWTGIGVISAYNNTLVGFTTTGKMVGAGDNQYNQYTNEAESTTKEKLEKVKNLQVSYDKSKVKLTWDKVEGADYYEVSIDTSPVYTAKAVDNTLTIDQSKLVDGQKYVITIIAASNTDKELNSEVYSVDFSYTAPTAEPTATPAFTLTIKYVYDDNVNANIYQDYVMTYNVGDTYRVESPKIDGYEALRTVVEGTMGSKNEEITVRYKAKPAPTPTPPTPTPEVTPVPPPTDPGTGGTGGDNNG</sequence>
<feature type="domain" description="HTH cro/C1-type" evidence="4">
    <location>
        <begin position="9"/>
        <end position="63"/>
    </location>
</feature>
<dbReference type="STRING" id="118967.SAMN02745191_0560"/>
<feature type="transmembrane region" description="Helical" evidence="3">
    <location>
        <begin position="154"/>
        <end position="175"/>
    </location>
</feature>
<evidence type="ECO:0000259" key="4">
    <source>
        <dbReference type="PROSITE" id="PS50943"/>
    </source>
</evidence>
<dbReference type="Pfam" id="PF01381">
    <property type="entry name" value="HTH_3"/>
    <property type="match status" value="1"/>
</dbReference>
<organism evidence="5 6">
    <name type="scientific">Anaerorhabdus furcosa</name>
    <dbReference type="NCBI Taxonomy" id="118967"/>
    <lineage>
        <taxon>Bacteria</taxon>
        <taxon>Bacillati</taxon>
        <taxon>Bacillota</taxon>
        <taxon>Erysipelotrichia</taxon>
        <taxon>Erysipelotrichales</taxon>
        <taxon>Erysipelotrichaceae</taxon>
        <taxon>Anaerorhabdus</taxon>
    </lineage>
</organism>
<proteinExistence type="predicted"/>
<dbReference type="InterPro" id="IPR001387">
    <property type="entry name" value="Cro/C1-type_HTH"/>
</dbReference>
<dbReference type="SUPFAM" id="SSF50985">
    <property type="entry name" value="RCC1/BLIP-II"/>
    <property type="match status" value="1"/>
</dbReference>
<protein>
    <submittedName>
        <fullName evidence="5">Transcriptional regulator, contains XRE-family HTH domain</fullName>
    </submittedName>
</protein>
<dbReference type="CDD" id="cd00093">
    <property type="entry name" value="HTH_XRE"/>
    <property type="match status" value="1"/>
</dbReference>
<evidence type="ECO:0000256" key="2">
    <source>
        <dbReference type="SAM" id="MobiDB-lite"/>
    </source>
</evidence>